<keyword evidence="13 23" id="KW-0675">Receptor</keyword>
<keyword evidence="23" id="KW-0430">Lectin</keyword>
<keyword evidence="3" id="KW-0597">Phosphoprotein</keyword>
<gene>
    <name evidence="23" type="ORF">D8674_022373</name>
</gene>
<dbReference type="InterPro" id="IPR001480">
    <property type="entry name" value="Bulb-type_lectin_dom"/>
</dbReference>
<evidence type="ECO:0000256" key="15">
    <source>
        <dbReference type="ARBA" id="ARBA00047899"/>
    </source>
</evidence>
<dbReference type="GO" id="GO:0106310">
    <property type="term" value="F:protein serine kinase activity"/>
    <property type="evidence" value="ECO:0007669"/>
    <property type="project" value="RHEA"/>
</dbReference>
<reference evidence="24" key="2">
    <citation type="submission" date="2019-10" db="EMBL/GenBank/DDBJ databases">
        <title>A de novo genome assembly of a pear dwarfing rootstock.</title>
        <authorList>
            <person name="Wang F."/>
            <person name="Wang J."/>
            <person name="Li S."/>
            <person name="Zhang Y."/>
            <person name="Fang M."/>
            <person name="Ma L."/>
            <person name="Zhao Y."/>
            <person name="Jiang S."/>
        </authorList>
    </citation>
    <scope>NUCLEOTIDE SEQUENCE [LARGE SCALE GENOMIC DNA]</scope>
</reference>
<evidence type="ECO:0000256" key="16">
    <source>
        <dbReference type="ARBA" id="ARBA00048679"/>
    </source>
</evidence>
<feature type="domain" description="Bulb-type lectin" evidence="21">
    <location>
        <begin position="23"/>
        <end position="145"/>
    </location>
</feature>
<dbReference type="EMBL" id="SMOL01000402">
    <property type="protein sequence ID" value="KAB2615785.1"/>
    <property type="molecule type" value="Genomic_DNA"/>
</dbReference>
<dbReference type="InterPro" id="IPR001245">
    <property type="entry name" value="Ser-Thr/Tyr_kinase_cat_dom"/>
</dbReference>
<comment type="subcellular location">
    <subcellularLocation>
        <location evidence="1">Membrane</location>
        <topology evidence="1">Single-pass type I membrane protein</topology>
    </subcellularLocation>
</comment>
<dbReference type="GO" id="GO:0048544">
    <property type="term" value="P:recognition of pollen"/>
    <property type="evidence" value="ECO:0007669"/>
    <property type="project" value="InterPro"/>
</dbReference>
<evidence type="ECO:0000256" key="18">
    <source>
        <dbReference type="SAM" id="Phobius"/>
    </source>
</evidence>
<feature type="domain" description="Protein kinase" evidence="20">
    <location>
        <begin position="508"/>
        <end position="793"/>
    </location>
</feature>
<dbReference type="PROSITE" id="PS00108">
    <property type="entry name" value="PROTEIN_KINASE_ST"/>
    <property type="match status" value="1"/>
</dbReference>
<evidence type="ECO:0000256" key="8">
    <source>
        <dbReference type="ARBA" id="ARBA00022777"/>
    </source>
</evidence>
<dbReference type="Gene3D" id="3.30.200.20">
    <property type="entry name" value="Phosphorylase Kinase, domain 1"/>
    <property type="match status" value="1"/>
</dbReference>
<keyword evidence="8 17" id="KW-0418">Kinase</keyword>
<dbReference type="SUPFAM" id="SSF56112">
    <property type="entry name" value="Protein kinase-like (PK-like)"/>
    <property type="match status" value="1"/>
</dbReference>
<dbReference type="CDD" id="cd01098">
    <property type="entry name" value="PAN_AP_plant"/>
    <property type="match status" value="1"/>
</dbReference>
<dbReference type="InterPro" id="IPR000719">
    <property type="entry name" value="Prot_kinase_dom"/>
</dbReference>
<dbReference type="OrthoDB" id="785331at2759"/>
<dbReference type="GO" id="GO:0030246">
    <property type="term" value="F:carbohydrate binding"/>
    <property type="evidence" value="ECO:0007669"/>
    <property type="project" value="UniProtKB-KW"/>
</dbReference>
<dbReference type="Pfam" id="PF11883">
    <property type="entry name" value="DUF3403"/>
    <property type="match status" value="1"/>
</dbReference>
<evidence type="ECO:0000313" key="24">
    <source>
        <dbReference type="Proteomes" id="UP000327157"/>
    </source>
</evidence>
<dbReference type="CDD" id="cd14066">
    <property type="entry name" value="STKc_IRAK"/>
    <property type="match status" value="1"/>
</dbReference>
<reference evidence="23 24" key="1">
    <citation type="submission" date="2019-09" db="EMBL/GenBank/DDBJ databases">
        <authorList>
            <person name="Ou C."/>
        </authorList>
    </citation>
    <scope>NUCLEOTIDE SEQUENCE [LARGE SCALE GENOMIC DNA]</scope>
    <source>
        <strain evidence="23">S2</strain>
        <tissue evidence="23">Leaf</tissue>
    </source>
</reference>
<organism evidence="23 24">
    <name type="scientific">Pyrus ussuriensis x Pyrus communis</name>
    <dbReference type="NCBI Taxonomy" id="2448454"/>
    <lineage>
        <taxon>Eukaryota</taxon>
        <taxon>Viridiplantae</taxon>
        <taxon>Streptophyta</taxon>
        <taxon>Embryophyta</taxon>
        <taxon>Tracheophyta</taxon>
        <taxon>Spermatophyta</taxon>
        <taxon>Magnoliopsida</taxon>
        <taxon>eudicotyledons</taxon>
        <taxon>Gunneridae</taxon>
        <taxon>Pentapetalae</taxon>
        <taxon>rosids</taxon>
        <taxon>fabids</taxon>
        <taxon>Rosales</taxon>
        <taxon>Rosaceae</taxon>
        <taxon>Amygdaloideae</taxon>
        <taxon>Maleae</taxon>
        <taxon>Pyrus</taxon>
    </lineage>
</organism>
<dbReference type="PIRSF" id="PIRSF000641">
    <property type="entry name" value="SRK"/>
    <property type="match status" value="1"/>
</dbReference>
<dbReference type="InterPro" id="IPR003609">
    <property type="entry name" value="Pan_app"/>
</dbReference>
<keyword evidence="10 18" id="KW-1133">Transmembrane helix</keyword>
<dbReference type="Gene3D" id="1.10.510.10">
    <property type="entry name" value="Transferase(Phosphotransferase) domain 1"/>
    <property type="match status" value="1"/>
</dbReference>
<keyword evidence="6 19" id="KW-0732">Signal</keyword>
<dbReference type="GO" id="GO:0005524">
    <property type="term" value="F:ATP binding"/>
    <property type="evidence" value="ECO:0007669"/>
    <property type="project" value="UniProtKB-KW"/>
</dbReference>
<dbReference type="Pfam" id="PF08276">
    <property type="entry name" value="PAN_2"/>
    <property type="match status" value="1"/>
</dbReference>
<evidence type="ECO:0000259" key="20">
    <source>
        <dbReference type="PROSITE" id="PS50011"/>
    </source>
</evidence>
<keyword evidence="9 17" id="KW-0067">ATP-binding</keyword>
<dbReference type="PROSITE" id="PS50927">
    <property type="entry name" value="BULB_LECTIN"/>
    <property type="match status" value="1"/>
</dbReference>
<keyword evidence="2 17" id="KW-0723">Serine/threonine-protein kinase</keyword>
<proteinExistence type="inferred from homology"/>
<dbReference type="InterPro" id="IPR000858">
    <property type="entry name" value="S_locus_glycoprot_dom"/>
</dbReference>
<evidence type="ECO:0000256" key="4">
    <source>
        <dbReference type="ARBA" id="ARBA00022679"/>
    </source>
</evidence>
<evidence type="ECO:0000259" key="22">
    <source>
        <dbReference type="PROSITE" id="PS50948"/>
    </source>
</evidence>
<dbReference type="FunFam" id="3.50.4.10:FF:000002">
    <property type="entry name" value="G-type lectin S-receptor-like serine/threonine-protein kinase"/>
    <property type="match status" value="1"/>
</dbReference>
<dbReference type="FunFam" id="3.30.200.20:FF:000195">
    <property type="entry name" value="G-type lectin S-receptor-like serine/threonine-protein kinase"/>
    <property type="match status" value="1"/>
</dbReference>
<sequence>MEIFTMLFVLSSFLFSPSISATKDIVTPTVSLRDGESLVSSGGTFELGFFSPGNSKNRYLGIWFNGISPQIVVWVANRETPLTDHSGALNITDGGVLVLFSDKNSSIWSSNFTSRTLRSPVAQLLESGNLVVKDENDDNSESTLVWQSFDYPGNTLLPGMKLGWNSATGINRSLSSWKAAEDPSPGEFSYSIDHGGYPQLVLRKGRVPHYRLGSWNGLGFTGIPELTPNEALFKIEFVSNDSEAYYKFDLMKDTMHSRLVLNLSGGLQRFLWIDKTHSGNMIYSAPADRCDTYDLCGAFAFCKLDSDPLCSCLQGFVPKSPRDWTLKNTSSGCLRKGPSGCTNQDEFQKFIRVKLPDTSSSRINKTMSLEECKKMCLTNCSCTAYANLDVRGGGTGCLLWFGNLTDIKEFDSGGQDLFVRIPPSELDGIKTSKLSGVKRKVAIIVSCGAVVTGVLILGLVFYIRKKKLKARGNMKNIREKNFGFEGGSEDMELITFDLATVSRATDNFSNNNKLGQGGFGPVYKGILEEGQNIAVKRLSKCSGQGIKEFMNEVVLIAKLQHRNLVKLLGCCIEGDEKMLIYEYMPNKSLDYFIFDDTKSKLLNWDQRINIIGGIARGLLYLHQDSRLRIIHRDLKTSNVLLDKDMNPKISDFGTARAFGGDQTEENTNRVVGTYGYMSPEYVVDGLFSVKSDVYSFGVMMLEILSGKKNRGFHHPDHQLNLLGHAWMLWIEGRPTEIMDEKLDGSCALPEVSRCIHIALLCVQQQPEDRPNMASVVLMLGGEGSLPIPKQPGFFTERNSVEAKASSPSKYESHSINEMSLTLLEARF</sequence>
<keyword evidence="12" id="KW-1015">Disulfide bond</keyword>
<feature type="signal peptide" evidence="19">
    <location>
        <begin position="1"/>
        <end position="21"/>
    </location>
</feature>
<dbReference type="Proteomes" id="UP000327157">
    <property type="component" value="Chromosome 3"/>
</dbReference>
<dbReference type="AlphaFoldDB" id="A0A5N5GJS0"/>
<dbReference type="InterPro" id="IPR008271">
    <property type="entry name" value="Ser/Thr_kinase_AS"/>
</dbReference>
<dbReference type="GO" id="GO:0016020">
    <property type="term" value="C:membrane"/>
    <property type="evidence" value="ECO:0007669"/>
    <property type="project" value="UniProtKB-SubCell"/>
</dbReference>
<protein>
    <recommendedName>
        <fullName evidence="17">Receptor-like serine/threonine-protein kinase</fullName>
        <ecNumber evidence="17">2.7.11.1</ecNumber>
    </recommendedName>
</protein>
<reference evidence="23 24" key="3">
    <citation type="submission" date="2019-11" db="EMBL/GenBank/DDBJ databases">
        <title>A de novo genome assembly of a pear dwarfing rootstock.</title>
        <authorList>
            <person name="Wang F."/>
            <person name="Wang J."/>
            <person name="Li S."/>
            <person name="Zhang Y."/>
            <person name="Fang M."/>
            <person name="Ma L."/>
            <person name="Zhao Y."/>
            <person name="Jiang S."/>
        </authorList>
    </citation>
    <scope>NUCLEOTIDE SEQUENCE [LARGE SCALE GENOMIC DNA]</scope>
    <source>
        <strain evidence="23">S2</strain>
        <tissue evidence="23">Leaf</tissue>
    </source>
</reference>
<evidence type="ECO:0000256" key="5">
    <source>
        <dbReference type="ARBA" id="ARBA00022692"/>
    </source>
</evidence>
<feature type="domain" description="Apple" evidence="22">
    <location>
        <begin position="341"/>
        <end position="422"/>
    </location>
</feature>
<evidence type="ECO:0000256" key="12">
    <source>
        <dbReference type="ARBA" id="ARBA00023157"/>
    </source>
</evidence>
<evidence type="ECO:0000256" key="3">
    <source>
        <dbReference type="ARBA" id="ARBA00022553"/>
    </source>
</evidence>
<dbReference type="FunFam" id="2.90.10.10:FF:000004">
    <property type="entry name" value="G-type lectin S-receptor-like serine/threonine-protein kinase"/>
    <property type="match status" value="1"/>
</dbReference>
<dbReference type="PROSITE" id="PS50011">
    <property type="entry name" value="PROTEIN_KINASE_DOM"/>
    <property type="match status" value="1"/>
</dbReference>
<dbReference type="InterPro" id="IPR036426">
    <property type="entry name" value="Bulb-type_lectin_dom_sf"/>
</dbReference>
<keyword evidence="14" id="KW-0325">Glycoprotein</keyword>
<dbReference type="SMART" id="SM00220">
    <property type="entry name" value="S_TKc"/>
    <property type="match status" value="1"/>
</dbReference>
<dbReference type="InterPro" id="IPR021820">
    <property type="entry name" value="S-locus_recpt_kinase_C"/>
</dbReference>
<evidence type="ECO:0000256" key="17">
    <source>
        <dbReference type="PIRNR" id="PIRNR000641"/>
    </source>
</evidence>
<dbReference type="CDD" id="cd00028">
    <property type="entry name" value="B_lectin"/>
    <property type="match status" value="1"/>
</dbReference>
<evidence type="ECO:0000256" key="19">
    <source>
        <dbReference type="SAM" id="SignalP"/>
    </source>
</evidence>
<evidence type="ECO:0000256" key="6">
    <source>
        <dbReference type="ARBA" id="ARBA00022729"/>
    </source>
</evidence>
<evidence type="ECO:0000259" key="21">
    <source>
        <dbReference type="PROSITE" id="PS50927"/>
    </source>
</evidence>
<comment type="similarity">
    <text evidence="17">Belongs to the protein kinase superfamily. Ser/Thr protein kinase family.</text>
</comment>
<comment type="catalytic activity">
    <reaction evidence="15 17">
        <text>L-threonyl-[protein] + ATP = O-phospho-L-threonyl-[protein] + ADP + H(+)</text>
        <dbReference type="Rhea" id="RHEA:46608"/>
        <dbReference type="Rhea" id="RHEA-COMP:11060"/>
        <dbReference type="Rhea" id="RHEA-COMP:11605"/>
        <dbReference type="ChEBI" id="CHEBI:15378"/>
        <dbReference type="ChEBI" id="CHEBI:30013"/>
        <dbReference type="ChEBI" id="CHEBI:30616"/>
        <dbReference type="ChEBI" id="CHEBI:61977"/>
        <dbReference type="ChEBI" id="CHEBI:456216"/>
        <dbReference type="EC" id="2.7.11.1"/>
    </reaction>
</comment>
<keyword evidence="4 17" id="KW-0808">Transferase</keyword>
<dbReference type="Pfam" id="PF01453">
    <property type="entry name" value="B_lectin"/>
    <property type="match status" value="1"/>
</dbReference>
<dbReference type="SUPFAM" id="SSF51110">
    <property type="entry name" value="alpha-D-mannose-specific plant lectins"/>
    <property type="match status" value="1"/>
</dbReference>
<keyword evidence="5 18" id="KW-0812">Transmembrane</keyword>
<comment type="catalytic activity">
    <reaction evidence="16 17">
        <text>L-seryl-[protein] + ATP = O-phospho-L-seryl-[protein] + ADP + H(+)</text>
        <dbReference type="Rhea" id="RHEA:17989"/>
        <dbReference type="Rhea" id="RHEA-COMP:9863"/>
        <dbReference type="Rhea" id="RHEA-COMP:11604"/>
        <dbReference type="ChEBI" id="CHEBI:15378"/>
        <dbReference type="ChEBI" id="CHEBI:29999"/>
        <dbReference type="ChEBI" id="CHEBI:30616"/>
        <dbReference type="ChEBI" id="CHEBI:83421"/>
        <dbReference type="ChEBI" id="CHEBI:456216"/>
        <dbReference type="EC" id="2.7.11.1"/>
    </reaction>
</comment>
<dbReference type="PROSITE" id="PS50948">
    <property type="entry name" value="PAN"/>
    <property type="match status" value="1"/>
</dbReference>
<evidence type="ECO:0000256" key="7">
    <source>
        <dbReference type="ARBA" id="ARBA00022741"/>
    </source>
</evidence>
<evidence type="ECO:0000256" key="11">
    <source>
        <dbReference type="ARBA" id="ARBA00023136"/>
    </source>
</evidence>
<dbReference type="Pfam" id="PF00954">
    <property type="entry name" value="S_locus_glycop"/>
    <property type="match status" value="1"/>
</dbReference>
<dbReference type="GO" id="GO:0004674">
    <property type="term" value="F:protein serine/threonine kinase activity"/>
    <property type="evidence" value="ECO:0007669"/>
    <property type="project" value="UniProtKB-KW"/>
</dbReference>
<comment type="caution">
    <text evidence="23">The sequence shown here is derived from an EMBL/GenBank/DDBJ whole genome shotgun (WGS) entry which is preliminary data.</text>
</comment>
<dbReference type="FunFam" id="1.10.510.10:FF:000060">
    <property type="entry name" value="G-type lectin S-receptor-like serine/threonine-protein kinase"/>
    <property type="match status" value="1"/>
</dbReference>
<evidence type="ECO:0000256" key="1">
    <source>
        <dbReference type="ARBA" id="ARBA00004479"/>
    </source>
</evidence>
<dbReference type="Gene3D" id="3.50.4.10">
    <property type="entry name" value="Hepatocyte Growth Factor"/>
    <property type="match status" value="1"/>
</dbReference>
<dbReference type="Pfam" id="PF07714">
    <property type="entry name" value="PK_Tyr_Ser-Thr"/>
    <property type="match status" value="1"/>
</dbReference>
<dbReference type="SMART" id="SM00108">
    <property type="entry name" value="B_lectin"/>
    <property type="match status" value="1"/>
</dbReference>
<evidence type="ECO:0000256" key="13">
    <source>
        <dbReference type="ARBA" id="ARBA00023170"/>
    </source>
</evidence>
<dbReference type="InterPro" id="IPR024171">
    <property type="entry name" value="SRK-like_kinase"/>
</dbReference>
<evidence type="ECO:0000313" key="23">
    <source>
        <dbReference type="EMBL" id="KAB2615785.1"/>
    </source>
</evidence>
<dbReference type="PANTHER" id="PTHR32444:SF183">
    <property type="entry name" value="APPLE DOMAIN-CONTAINING PROTEIN"/>
    <property type="match status" value="1"/>
</dbReference>
<feature type="chain" id="PRO_5024317476" description="Receptor-like serine/threonine-protein kinase" evidence="19">
    <location>
        <begin position="22"/>
        <end position="827"/>
    </location>
</feature>
<dbReference type="Gene3D" id="2.90.10.10">
    <property type="entry name" value="Bulb-type lectin domain"/>
    <property type="match status" value="1"/>
</dbReference>
<evidence type="ECO:0000256" key="14">
    <source>
        <dbReference type="ARBA" id="ARBA00023180"/>
    </source>
</evidence>
<dbReference type="PANTHER" id="PTHR32444">
    <property type="entry name" value="BULB-TYPE LECTIN DOMAIN-CONTAINING PROTEIN"/>
    <property type="match status" value="1"/>
</dbReference>
<keyword evidence="24" id="KW-1185">Reference proteome</keyword>
<name>A0A5N5GJS0_9ROSA</name>
<dbReference type="InterPro" id="IPR011009">
    <property type="entry name" value="Kinase-like_dom_sf"/>
</dbReference>
<keyword evidence="11 18" id="KW-0472">Membrane</keyword>
<evidence type="ECO:0000256" key="9">
    <source>
        <dbReference type="ARBA" id="ARBA00022840"/>
    </source>
</evidence>
<evidence type="ECO:0000256" key="10">
    <source>
        <dbReference type="ARBA" id="ARBA00022989"/>
    </source>
</evidence>
<accession>A0A5N5GJS0</accession>
<dbReference type="EC" id="2.7.11.1" evidence="17"/>
<keyword evidence="7 17" id="KW-0547">Nucleotide-binding</keyword>
<feature type="transmembrane region" description="Helical" evidence="18">
    <location>
        <begin position="441"/>
        <end position="463"/>
    </location>
</feature>
<dbReference type="SMART" id="SM00473">
    <property type="entry name" value="PAN_AP"/>
    <property type="match status" value="1"/>
</dbReference>
<evidence type="ECO:0000256" key="2">
    <source>
        <dbReference type="ARBA" id="ARBA00022527"/>
    </source>
</evidence>